<dbReference type="AlphaFoldDB" id="A0A540WT01"/>
<accession>A0A540WT01</accession>
<evidence type="ECO:0000256" key="1">
    <source>
        <dbReference type="SAM" id="MobiDB-lite"/>
    </source>
</evidence>
<dbReference type="PANTHER" id="PTHR34219">
    <property type="entry name" value="IRON-REGULATED INNER MEMBRANE PROTEIN-RELATED"/>
    <property type="match status" value="1"/>
</dbReference>
<keyword evidence="2" id="KW-1133">Transmembrane helix</keyword>
<keyword evidence="4" id="KW-1185">Reference proteome</keyword>
<gene>
    <name evidence="3" type="ORF">FJV41_30575</name>
</gene>
<feature type="transmembrane region" description="Helical" evidence="2">
    <location>
        <begin position="198"/>
        <end position="221"/>
    </location>
</feature>
<organism evidence="3 4">
    <name type="scientific">Myxococcus llanfairpwllgwyngyllgogerychwyrndrobwllllantysiliogogogochensis</name>
    <dbReference type="NCBI Taxonomy" id="2590453"/>
    <lineage>
        <taxon>Bacteria</taxon>
        <taxon>Pseudomonadati</taxon>
        <taxon>Myxococcota</taxon>
        <taxon>Myxococcia</taxon>
        <taxon>Myxococcales</taxon>
        <taxon>Cystobacterineae</taxon>
        <taxon>Myxococcaceae</taxon>
        <taxon>Myxococcus</taxon>
    </lineage>
</organism>
<feature type="region of interest" description="Disordered" evidence="1">
    <location>
        <begin position="503"/>
        <end position="525"/>
    </location>
</feature>
<protein>
    <submittedName>
        <fullName evidence="3">PepSY domain-containing protein</fullName>
    </submittedName>
</protein>
<sequence>MALPLRKPLFWIHLVVGVVVGIVVAIMSVTGVAIAFESQVLEWAEAEARAVPAPQAEVRRLPIEALVAKVREAKPEAQVSGVTVYPSATAAAQVALGRAGVVFVNPYTGEVREGGAKGWRDFFHVMEDWHRWLATGGDNRAIGKAITGASNAGFLFLALSGLYLWWPRRWTLKTVRPVLWFKRGLKGKPRDFNWHNVIGLWSMPVLVVLTASGMVISYKWASDFVYSVTGNPAPATQGPPGSAGVKVTPPEGGGPRKELGALLATVQEQVPAWSSITYRLPSPPRGAGGQDKPSAPPGQAPSAPPRAGQGEPGARAEAPVVAGERRAESPVTNSERRTETPAGEGAPRAESRGGAPVGEGERRVEAPAAEGERRAESRGGAPVAEGERRAEGKSRGESRGPKGDSDGKVDAVTFNVKEQDGWPLFASTQFSVDPFSGVIAKREGFADFNSGRKLRTWLRFLHTGEALGWVGQLIAAMASLGGVFLVWTGFALSWRRFFPKRNPRTSTPVPASSEPTPVSSPETPA</sequence>
<feature type="compositionally biased region" description="Basic and acidic residues" evidence="1">
    <location>
        <begin position="323"/>
        <end position="339"/>
    </location>
</feature>
<dbReference type="Pfam" id="PF03929">
    <property type="entry name" value="PepSY_TM"/>
    <property type="match status" value="1"/>
</dbReference>
<comment type="caution">
    <text evidence="3">The sequence shown here is derived from an EMBL/GenBank/DDBJ whole genome shotgun (WGS) entry which is preliminary data.</text>
</comment>
<keyword evidence="2" id="KW-0812">Transmembrane</keyword>
<dbReference type="Proteomes" id="UP000315369">
    <property type="component" value="Unassembled WGS sequence"/>
</dbReference>
<feature type="compositionally biased region" description="Low complexity" evidence="1">
    <location>
        <begin position="505"/>
        <end position="525"/>
    </location>
</feature>
<feature type="region of interest" description="Disordered" evidence="1">
    <location>
        <begin position="277"/>
        <end position="409"/>
    </location>
</feature>
<feature type="compositionally biased region" description="Pro residues" evidence="1">
    <location>
        <begin position="294"/>
        <end position="304"/>
    </location>
</feature>
<feature type="compositionally biased region" description="Basic and acidic residues" evidence="1">
    <location>
        <begin position="359"/>
        <end position="377"/>
    </location>
</feature>
<dbReference type="InterPro" id="IPR005625">
    <property type="entry name" value="PepSY-ass_TM"/>
</dbReference>
<keyword evidence="2" id="KW-0472">Membrane</keyword>
<dbReference type="EMBL" id="VIFM01000153">
    <property type="protein sequence ID" value="TQF12129.1"/>
    <property type="molecule type" value="Genomic_DNA"/>
</dbReference>
<reference evidence="3 4" key="1">
    <citation type="submission" date="2019-06" db="EMBL/GenBank/DDBJ databases">
        <authorList>
            <person name="Livingstone P."/>
            <person name="Whitworth D."/>
        </authorList>
    </citation>
    <scope>NUCLEOTIDE SEQUENCE [LARGE SCALE GENOMIC DNA]</scope>
    <source>
        <strain evidence="3 4">AM401</strain>
    </source>
</reference>
<name>A0A540WT01_9BACT</name>
<proteinExistence type="predicted"/>
<feature type="region of interest" description="Disordered" evidence="1">
    <location>
        <begin position="234"/>
        <end position="256"/>
    </location>
</feature>
<feature type="transmembrane region" description="Helical" evidence="2">
    <location>
        <begin position="12"/>
        <end position="36"/>
    </location>
</feature>
<evidence type="ECO:0000313" key="3">
    <source>
        <dbReference type="EMBL" id="TQF12129.1"/>
    </source>
</evidence>
<dbReference type="OrthoDB" id="9816402at2"/>
<dbReference type="PANTHER" id="PTHR34219:SF3">
    <property type="entry name" value="BLL7967 PROTEIN"/>
    <property type="match status" value="1"/>
</dbReference>
<feature type="transmembrane region" description="Helical" evidence="2">
    <location>
        <begin position="145"/>
        <end position="166"/>
    </location>
</feature>
<feature type="compositionally biased region" description="Basic and acidic residues" evidence="1">
    <location>
        <begin position="385"/>
        <end position="409"/>
    </location>
</feature>
<evidence type="ECO:0000256" key="2">
    <source>
        <dbReference type="SAM" id="Phobius"/>
    </source>
</evidence>
<dbReference type="RefSeq" id="WP_141646117.1">
    <property type="nucleotide sequence ID" value="NZ_VIFM01000153.1"/>
</dbReference>
<evidence type="ECO:0000313" key="4">
    <source>
        <dbReference type="Proteomes" id="UP000315369"/>
    </source>
</evidence>
<feature type="transmembrane region" description="Helical" evidence="2">
    <location>
        <begin position="469"/>
        <end position="494"/>
    </location>
</feature>